<dbReference type="RefSeq" id="WP_058378877.1">
    <property type="nucleotide sequence ID" value="NZ_CABPSF010000005.1"/>
</dbReference>
<evidence type="ECO:0000313" key="2">
    <source>
        <dbReference type="Proteomes" id="UP000333828"/>
    </source>
</evidence>
<dbReference type="AlphaFoldDB" id="A0A5E4XFI2"/>
<keyword evidence="2" id="KW-1185">Reference proteome</keyword>
<gene>
    <name evidence="1" type="ORF">PIN31115_04059</name>
</gene>
<sequence length="93" mass="10516">MAYVTPFYKGFRLETMVFRGQHPDSIERKHDRTFVVAVRITRATLEDLDYSGESKTYKLQSLPFDSIGEARRAGNNYAQGLVDNLVESGAKAL</sequence>
<organism evidence="1 2">
    <name type="scientific">Pandoraea iniqua</name>
    <dbReference type="NCBI Taxonomy" id="2508288"/>
    <lineage>
        <taxon>Bacteria</taxon>
        <taxon>Pseudomonadati</taxon>
        <taxon>Pseudomonadota</taxon>
        <taxon>Betaproteobacteria</taxon>
        <taxon>Burkholderiales</taxon>
        <taxon>Burkholderiaceae</taxon>
        <taxon>Pandoraea</taxon>
    </lineage>
</organism>
<name>A0A5E4XFI2_9BURK</name>
<dbReference type="EMBL" id="CABPSI010000004">
    <property type="protein sequence ID" value="VVE39449.1"/>
    <property type="molecule type" value="Genomic_DNA"/>
</dbReference>
<evidence type="ECO:0000313" key="1">
    <source>
        <dbReference type="EMBL" id="VVE39449.1"/>
    </source>
</evidence>
<proteinExistence type="predicted"/>
<dbReference type="Proteomes" id="UP000333828">
    <property type="component" value="Unassembled WGS sequence"/>
</dbReference>
<accession>A0A5E4XFI2</accession>
<protein>
    <submittedName>
        <fullName evidence="1">Uncharacterized protein</fullName>
    </submittedName>
</protein>
<reference evidence="1 2" key="1">
    <citation type="submission" date="2019-08" db="EMBL/GenBank/DDBJ databases">
        <authorList>
            <person name="Peeters C."/>
        </authorList>
    </citation>
    <scope>NUCLEOTIDE SEQUENCE [LARGE SCALE GENOMIC DNA]</scope>
    <source>
        <strain evidence="1 2">LMG 31115</strain>
    </source>
</reference>